<protein>
    <recommendedName>
        <fullName evidence="2">WW domain-containing protein</fullName>
    </recommendedName>
</protein>
<organism evidence="3">
    <name type="scientific">Guillardia theta</name>
    <name type="common">Cryptophyte</name>
    <name type="synonym">Cryptomonas phi</name>
    <dbReference type="NCBI Taxonomy" id="55529"/>
    <lineage>
        <taxon>Eukaryota</taxon>
        <taxon>Cryptophyceae</taxon>
        <taxon>Pyrenomonadales</taxon>
        <taxon>Geminigeraceae</taxon>
        <taxon>Guillardia</taxon>
    </lineage>
</organism>
<feature type="region of interest" description="Disordered" evidence="1">
    <location>
        <begin position="1371"/>
        <end position="1404"/>
    </location>
</feature>
<dbReference type="InterPro" id="IPR001202">
    <property type="entry name" value="WW_dom"/>
</dbReference>
<feature type="compositionally biased region" description="Basic and acidic residues" evidence="1">
    <location>
        <begin position="448"/>
        <end position="457"/>
    </location>
</feature>
<dbReference type="PROSITE" id="PS50020">
    <property type="entry name" value="WW_DOMAIN_2"/>
    <property type="match status" value="1"/>
</dbReference>
<sequence>MDMQDRAEKFVPALERRIMVDPGQLGGRDITDLAYAIEKLELKVSLSMQQEISRAAAKFVSSYSSGELAVTLSGLTFGGHALCEELVEAIPLSSRALGRNLSASTAISILQALSSGLESSGGEIGGEHRKSLATSILLDVARMLDRCDTQQVAKIVLVCSRLQLKVQQEVETSFARKFLQLLERYSTAIRGGSRAQQGGRPSSDFQQANFQREFQHLFLFARTSYSLGWDSPLHAQYLDMLREVTLFFARSSDPAVVLDMYVSLSSGEELESCLRARFPELLLEGEQEELPTAVTGDALGGQRGGLQMKNFLSSLLKLIMDLRDRMQAADLGRFYLLLLLSGDAKEEARSSTWVGIFSKLAGKLEEVPAKTCCMIICSLALLGVIPSVEALGQAVKRVVRGREELSIADRSCMLLALGMFNQTQLVPDFKELYDEMLDTLLDEQTSSESEKAKSKDSEDVDMFDVEDVKEKERRIRMRESLSNPYLHAQMAIMLLFSQVILCNNDNSMEDVWKKNGSETNSESREVALLTTMLMRLRQALLSDAGKVGEDAVEKKLGKSSLERFYMLTSLVGLISPQATATLGEREKETMETIRMAGKKCLMLLQDFTDGEEGSRCLKEISETAAEFGVELRVGRRDEGAGFLLPLSNEEKKVVLDVVRAEDELFSPEETSLRLNGRFELRRQILSLSGWSLLQVRLSSWKLVREVNVEKKKFLFRGDRLRNYISSEFEEECILRALPRLHHRVEVMRLLEALLCIHDGFVRMDAGTIALCLRKLGQQNPMDNSRRLQEIVFQSGLLAHCSSKLDEMDGSQQAQLFNDVVSIWIEVGRPRSRFPTSLMVTLMKLGEEAMKGDNLDLSMVANMCSGILEAKDELPKEVLSQTLLALVNRCKDEEFVRLLQVDVVVPVFACTCLMRSLSVGQHLVDMIAVEKLKEKIDGCGAELRTRHVQTIFWWMGCAGDRSVNFSYRLIKRLQQQVGEMSAQELKDVVCFHAQLQLFLSTEMGLQMMDRFKQLDVLEALPLNDCVFILSSFALSCVEDETFVLALLRRIDLLERSPAMSSSNEWNVEMEIRFLWCCVAMPCLCNTLFRPDRTDSSEQPLSSFSSLHTRCRFRILERWTKNQFSVQGTREEKRLSQLELSMLCQYHVAVRLLIAQGCSNAQLERLGLVDIDAETSLQLENAVRNQSVTLEKQRKTVSCKVYGEAADVFKDMGYEPCRDFESFCYDRDTMEGRGRSRERAAILGDKRISVGYPLPLMYQKLKRMILVESSSDLLCGGDSLSESKASRMWELQLEHWASTGQELVIIGCDLSLKYWKDTSKSDKTFLDVRDLVHAIVELFAETSDRHADRNGARLEASSSSPLLDFDHHIGLSPDPDWDEAFPSARDENSDEERKDEGGSSARKHVSRKKKASKLLWSVHYSKTKERWFYYNNDTKQREWKAPEVKGWVLRSGSGNHRPYKGLKTYYYNPVTKEVKYEPPIPRK</sequence>
<feature type="region of interest" description="Disordered" evidence="1">
    <location>
        <begin position="443"/>
        <end position="463"/>
    </location>
</feature>
<dbReference type="EMBL" id="HBKN01045710">
    <property type="protein sequence ID" value="CAE2335315.1"/>
    <property type="molecule type" value="Transcribed_RNA"/>
</dbReference>
<evidence type="ECO:0000259" key="2">
    <source>
        <dbReference type="PROSITE" id="PS50020"/>
    </source>
</evidence>
<gene>
    <name evidence="3" type="ORF">GTHE00462_LOCUS35777</name>
</gene>
<evidence type="ECO:0000313" key="3">
    <source>
        <dbReference type="EMBL" id="CAE2335315.1"/>
    </source>
</evidence>
<proteinExistence type="predicted"/>
<feature type="compositionally biased region" description="Basic and acidic residues" evidence="1">
    <location>
        <begin position="1382"/>
        <end position="1395"/>
    </location>
</feature>
<feature type="domain" description="WW" evidence="2">
    <location>
        <begin position="1414"/>
        <end position="1442"/>
    </location>
</feature>
<accession>A0A7S4PHH0</accession>
<name>A0A7S4PHH0_GUITH</name>
<evidence type="ECO:0000256" key="1">
    <source>
        <dbReference type="SAM" id="MobiDB-lite"/>
    </source>
</evidence>
<reference evidence="3" key="1">
    <citation type="submission" date="2021-01" db="EMBL/GenBank/DDBJ databases">
        <authorList>
            <person name="Corre E."/>
            <person name="Pelletier E."/>
            <person name="Niang G."/>
            <person name="Scheremetjew M."/>
            <person name="Finn R."/>
            <person name="Kale V."/>
            <person name="Holt S."/>
            <person name="Cochrane G."/>
            <person name="Meng A."/>
            <person name="Brown T."/>
            <person name="Cohen L."/>
        </authorList>
    </citation>
    <scope>NUCLEOTIDE SEQUENCE</scope>
    <source>
        <strain evidence="3">CCMP 2712</strain>
    </source>
</reference>